<evidence type="ECO:0000313" key="3">
    <source>
        <dbReference type="Proteomes" id="UP000199403"/>
    </source>
</evidence>
<dbReference type="OrthoDB" id="6072815at2"/>
<organism evidence="2 3">
    <name type="scientific">Cyclobacterium xiamenense</name>
    <dbReference type="NCBI Taxonomy" id="1297121"/>
    <lineage>
        <taxon>Bacteria</taxon>
        <taxon>Pseudomonadati</taxon>
        <taxon>Bacteroidota</taxon>
        <taxon>Cytophagia</taxon>
        <taxon>Cytophagales</taxon>
        <taxon>Cyclobacteriaceae</taxon>
        <taxon>Cyclobacterium</taxon>
    </lineage>
</organism>
<dbReference type="EMBL" id="FNZH01000001">
    <property type="protein sequence ID" value="SEI89381.1"/>
    <property type="molecule type" value="Genomic_DNA"/>
</dbReference>
<dbReference type="InterPro" id="IPR018713">
    <property type="entry name" value="MPAB/Lcp_cat_dom"/>
</dbReference>
<sequence length="348" mass="39895">MNMTLDDKRLDAFRLTGDPEADKLVETILGTDQKQKLYMALRCKSWEEIKTSDIDDPLNDYFMIGNVLPDWAYEEEMEKATALFRSNGNEFLFMLGIVSLPYCYAAAKGAISLYYTEKIRKNTDARLLETTAFIVEIMKPDAFRKNGTGFLALKQLRIRHAMARYYLKNINAINELNEKPINQEDMAGTNLAFAYMAIRAMPKIGVRIPKDSANSYMHFWAVVSHLMGIEEELLPKTMIEAFHLEKKISERQFRSNREGKELTKQLIGHYKTNIPNIATVQLIRPMIRYMVGDKVAGTIGLKNNTLCDPMGRLMGLLPLFKRLVFPPFQSFESIVKQIEARLQILAKA</sequence>
<dbReference type="STRING" id="1416801.SAMN05192553_101734"/>
<accession>A0A1H6UAM7</accession>
<dbReference type="PANTHER" id="PTHR37539:SF1">
    <property type="entry name" value="ER-BOUND OXYGENASE MPAB_MPAB'_RUBBER OXYGENASE CATALYTIC DOMAIN-CONTAINING PROTEIN"/>
    <property type="match status" value="1"/>
</dbReference>
<keyword evidence="3" id="KW-1185">Reference proteome</keyword>
<name>A0A1H6UAM7_9BACT</name>
<feature type="domain" description="ER-bound oxygenase mpaB/mpaB'/Rubber oxygenase catalytic" evidence="1">
    <location>
        <begin position="125"/>
        <end position="303"/>
    </location>
</feature>
<evidence type="ECO:0000313" key="2">
    <source>
        <dbReference type="EMBL" id="SEI89381.1"/>
    </source>
</evidence>
<proteinExistence type="predicted"/>
<dbReference type="Pfam" id="PF09995">
    <property type="entry name" value="MPAB_Lcp_cat"/>
    <property type="match status" value="1"/>
</dbReference>
<dbReference type="GO" id="GO:0016491">
    <property type="term" value="F:oxidoreductase activity"/>
    <property type="evidence" value="ECO:0007669"/>
    <property type="project" value="InterPro"/>
</dbReference>
<dbReference type="AlphaFoldDB" id="A0A1H6UAM7"/>
<dbReference type="InterPro" id="IPR037473">
    <property type="entry name" value="Lcp-like"/>
</dbReference>
<dbReference type="RefSeq" id="WP_092169551.1">
    <property type="nucleotide sequence ID" value="NZ_FNZH01000001.1"/>
</dbReference>
<dbReference type="PANTHER" id="PTHR37539">
    <property type="entry name" value="SECRETED PROTEIN-RELATED"/>
    <property type="match status" value="1"/>
</dbReference>
<dbReference type="Proteomes" id="UP000199403">
    <property type="component" value="Unassembled WGS sequence"/>
</dbReference>
<evidence type="ECO:0000259" key="1">
    <source>
        <dbReference type="Pfam" id="PF09995"/>
    </source>
</evidence>
<gene>
    <name evidence="2" type="ORF">SAMN05192553_101734</name>
</gene>
<protein>
    <recommendedName>
        <fullName evidence="1">ER-bound oxygenase mpaB/mpaB'/Rubber oxygenase catalytic domain-containing protein</fullName>
    </recommendedName>
</protein>
<reference evidence="3" key="1">
    <citation type="submission" date="2016-10" db="EMBL/GenBank/DDBJ databases">
        <authorList>
            <person name="Varghese N."/>
            <person name="Submissions S."/>
        </authorList>
    </citation>
    <scope>NUCLEOTIDE SEQUENCE [LARGE SCALE GENOMIC DNA]</scope>
    <source>
        <strain evidence="3">IBRC-M 10761</strain>
    </source>
</reference>